<reference evidence="4 5" key="1">
    <citation type="submission" date="2024-06" db="EMBL/GenBank/DDBJ databases">
        <title>A chromosome level genome sequence of Diviner's sage (Salvia divinorum).</title>
        <authorList>
            <person name="Ford S.A."/>
            <person name="Ro D.-K."/>
            <person name="Ness R.W."/>
            <person name="Phillips M.A."/>
        </authorList>
    </citation>
    <scope>NUCLEOTIDE SEQUENCE [LARGE SCALE GENOMIC DNA]</scope>
    <source>
        <strain evidence="4">SAF-2024a</strain>
        <tissue evidence="4">Leaf</tissue>
    </source>
</reference>
<dbReference type="GO" id="GO:0008237">
    <property type="term" value="F:metallopeptidase activity"/>
    <property type="evidence" value="ECO:0007669"/>
    <property type="project" value="UniProtKB-KW"/>
</dbReference>
<comment type="caution">
    <text evidence="4">The sequence shown here is derived from an EMBL/GenBank/DDBJ whole genome shotgun (WGS) entry which is preliminary data.</text>
</comment>
<dbReference type="AlphaFoldDB" id="A0ABD1I0Y7"/>
<evidence type="ECO:0000256" key="1">
    <source>
        <dbReference type="ARBA" id="ARBA00023049"/>
    </source>
</evidence>
<dbReference type="Proteomes" id="UP001567538">
    <property type="component" value="Unassembled WGS sequence"/>
</dbReference>
<dbReference type="Pfam" id="PF01471">
    <property type="entry name" value="PG_binding_1"/>
    <property type="match status" value="1"/>
</dbReference>
<dbReference type="PANTHER" id="PTHR10201">
    <property type="entry name" value="MATRIX METALLOPROTEINASE"/>
    <property type="match status" value="1"/>
</dbReference>
<keyword evidence="5" id="KW-1185">Reference proteome</keyword>
<feature type="domain" description="Peptidoglycan binding-like" evidence="3">
    <location>
        <begin position="53"/>
        <end position="104"/>
    </location>
</feature>
<feature type="chain" id="PRO_5044754013" evidence="2">
    <location>
        <begin position="29"/>
        <end position="120"/>
    </location>
</feature>
<keyword evidence="1" id="KW-0645">Protease</keyword>
<evidence type="ECO:0000259" key="3">
    <source>
        <dbReference type="Pfam" id="PF01471"/>
    </source>
</evidence>
<name>A0ABD1I0Y7_SALDI</name>
<keyword evidence="2" id="KW-0732">Signal</keyword>
<accession>A0ABD1I0Y7</accession>
<keyword evidence="1" id="KW-0378">Hydrolase</keyword>
<evidence type="ECO:0000313" key="4">
    <source>
        <dbReference type="EMBL" id="KAL1561980.1"/>
    </source>
</evidence>
<proteinExistence type="predicted"/>
<gene>
    <name evidence="4" type="ORF">AAHA92_04612</name>
</gene>
<dbReference type="InterPro" id="IPR002477">
    <property type="entry name" value="Peptidoglycan-bd-like"/>
</dbReference>
<organism evidence="4 5">
    <name type="scientific">Salvia divinorum</name>
    <name type="common">Maria pastora</name>
    <name type="synonym">Diviner's sage</name>
    <dbReference type="NCBI Taxonomy" id="28513"/>
    <lineage>
        <taxon>Eukaryota</taxon>
        <taxon>Viridiplantae</taxon>
        <taxon>Streptophyta</taxon>
        <taxon>Embryophyta</taxon>
        <taxon>Tracheophyta</taxon>
        <taxon>Spermatophyta</taxon>
        <taxon>Magnoliopsida</taxon>
        <taxon>eudicotyledons</taxon>
        <taxon>Gunneridae</taxon>
        <taxon>Pentapetalae</taxon>
        <taxon>asterids</taxon>
        <taxon>lamiids</taxon>
        <taxon>Lamiales</taxon>
        <taxon>Lamiaceae</taxon>
        <taxon>Nepetoideae</taxon>
        <taxon>Mentheae</taxon>
        <taxon>Salviinae</taxon>
        <taxon>Salvia</taxon>
        <taxon>Salvia subgen. Calosphace</taxon>
    </lineage>
</organism>
<feature type="signal peptide" evidence="2">
    <location>
        <begin position="1"/>
        <end position="28"/>
    </location>
</feature>
<protein>
    <submittedName>
        <fullName evidence="4">Metalloendoproteinase 3-MMP-like</fullName>
    </submittedName>
</protein>
<dbReference type="SUPFAM" id="SSF47090">
    <property type="entry name" value="PGBD-like"/>
    <property type="match status" value="1"/>
</dbReference>
<keyword evidence="1" id="KW-0482">Metalloprotease</keyword>
<sequence>MAAKCKCVNIFALVVIVFVLSLSTQTKGSNTGFVLVKPTTAQSVAPLFDSKSYLKRYCYLEHARRNLEIGASEEQILEFAIKTYQANFGISVTGKLDNATLALMTMARCGNPDIIKHRRT</sequence>
<dbReference type="InterPro" id="IPR036365">
    <property type="entry name" value="PGBD-like_sf"/>
</dbReference>
<dbReference type="Gene3D" id="1.10.101.10">
    <property type="entry name" value="PGBD-like superfamily/PGBD"/>
    <property type="match status" value="1"/>
</dbReference>
<dbReference type="PANTHER" id="PTHR10201:SF323">
    <property type="entry name" value="MATRIX METALLOPROTEINASE-21"/>
    <property type="match status" value="1"/>
</dbReference>
<dbReference type="EMBL" id="JBEAFC010000003">
    <property type="protein sequence ID" value="KAL1561980.1"/>
    <property type="molecule type" value="Genomic_DNA"/>
</dbReference>
<dbReference type="InterPro" id="IPR036366">
    <property type="entry name" value="PGBDSf"/>
</dbReference>
<evidence type="ECO:0000256" key="2">
    <source>
        <dbReference type="SAM" id="SignalP"/>
    </source>
</evidence>
<evidence type="ECO:0000313" key="5">
    <source>
        <dbReference type="Proteomes" id="UP001567538"/>
    </source>
</evidence>